<feature type="region of interest" description="Disordered" evidence="1">
    <location>
        <begin position="323"/>
        <end position="342"/>
    </location>
</feature>
<feature type="compositionally biased region" description="Basic and acidic residues" evidence="1">
    <location>
        <begin position="323"/>
        <end position="333"/>
    </location>
</feature>
<organism evidence="2">
    <name type="scientific">Aegilops tauschii</name>
    <name type="common">Tausch's goatgrass</name>
    <name type="synonym">Aegilops squarrosa</name>
    <dbReference type="NCBI Taxonomy" id="37682"/>
    <lineage>
        <taxon>Eukaryota</taxon>
        <taxon>Viridiplantae</taxon>
        <taxon>Streptophyta</taxon>
        <taxon>Embryophyta</taxon>
        <taxon>Tracheophyta</taxon>
        <taxon>Spermatophyta</taxon>
        <taxon>Magnoliopsida</taxon>
        <taxon>Liliopsida</taxon>
        <taxon>Poales</taxon>
        <taxon>Poaceae</taxon>
        <taxon>BOP clade</taxon>
        <taxon>Pooideae</taxon>
        <taxon>Triticodae</taxon>
        <taxon>Triticeae</taxon>
        <taxon>Triticinae</taxon>
        <taxon>Aegilops</taxon>
    </lineage>
</organism>
<proteinExistence type="predicted"/>
<evidence type="ECO:0000256" key="1">
    <source>
        <dbReference type="SAM" id="MobiDB-lite"/>
    </source>
</evidence>
<reference evidence="2" key="1">
    <citation type="submission" date="2015-06" db="UniProtKB">
        <authorList>
            <consortium name="EnsemblPlants"/>
        </authorList>
    </citation>
    <scope>IDENTIFICATION</scope>
</reference>
<dbReference type="PANTHER" id="PTHR35138:SF1">
    <property type="entry name" value="MYB-LIKE DOMAIN-CONTAINING PROTEIN"/>
    <property type="match status" value="1"/>
</dbReference>
<dbReference type="PANTHER" id="PTHR35138">
    <property type="entry name" value="OS01G0225300 PROTEIN"/>
    <property type="match status" value="1"/>
</dbReference>
<dbReference type="AlphaFoldDB" id="M8CEE9"/>
<accession>M8CEE9</accession>
<feature type="region of interest" description="Disordered" evidence="1">
    <location>
        <begin position="278"/>
        <end position="301"/>
    </location>
</feature>
<dbReference type="EnsemblPlants" id="EMT25522">
    <property type="protein sequence ID" value="EMT25522"/>
    <property type="gene ID" value="F775_06277"/>
</dbReference>
<evidence type="ECO:0000313" key="2">
    <source>
        <dbReference type="EnsemblPlants" id="EMT25522"/>
    </source>
</evidence>
<protein>
    <submittedName>
        <fullName evidence="2">Uncharacterized protein</fullName>
    </submittedName>
</protein>
<sequence length="411" mass="46961">MHYAWCIVMAQYIYTQYKEKPHMFQFVPNEKQVKAANKLLKSIPQRGKRKKLAGVPVFSAQNLNIAVATNDGIRWLYSASMLPLCSVCVMFDMHLFIHFCLCQEKIENCYVLNISWKHNMNFAAHDFRYSPYFFDKNLLDNILEGSMDQHFHSMIQNRHIQRRRDIVDDSLTSEILEESADSLLEPPEMQELMNEIGPAGIPLSVVTKAAEIQCLDVVDKLLLGNKWLRRATGIQPHFPYVVDSFEERTAVSVDRIATSSNTSTASKDADCCPVDQQSQTLEPNIDSGNHRKQNSRDHGQSHFPFSNLLSNIWPGHDRMFKRQENDSRSRRYDSSMNNDFQENPLLPKITMVGISMSEGGQMSKANLKKTMDDLTKELEQAGEKTVFGGEKDPLFVANVGDYSRITKFSST</sequence>
<name>M8CEE9_AEGTA</name>